<protein>
    <recommendedName>
        <fullName evidence="4">Adhesin</fullName>
    </recommendedName>
</protein>
<dbReference type="EMBL" id="BMYO01000008">
    <property type="protein sequence ID" value="GHD66476.1"/>
    <property type="molecule type" value="Genomic_DNA"/>
</dbReference>
<evidence type="ECO:0000256" key="1">
    <source>
        <dbReference type="SAM" id="SignalP"/>
    </source>
</evidence>
<dbReference type="Proteomes" id="UP000604737">
    <property type="component" value="Unassembled WGS sequence"/>
</dbReference>
<proteinExistence type="predicted"/>
<sequence>MRSFALCLALVSAMAMAESPVAKVENNRIDIDTNSINVNQLGTVSASNGVAAGPQLAIPVMTSGNTDISGININGLGVVSANTGNNALIQQQISVGANLQIQLQTR</sequence>
<accession>A0ABQ3H247</accession>
<reference evidence="3" key="1">
    <citation type="journal article" date="2019" name="Int. J. Syst. Evol. Microbiol.">
        <title>The Global Catalogue of Microorganisms (GCM) 10K type strain sequencing project: providing services to taxonomists for standard genome sequencing and annotation.</title>
        <authorList>
            <consortium name="The Broad Institute Genomics Platform"/>
            <consortium name="The Broad Institute Genome Sequencing Center for Infectious Disease"/>
            <person name="Wu L."/>
            <person name="Ma J."/>
        </authorList>
    </citation>
    <scope>NUCLEOTIDE SEQUENCE [LARGE SCALE GENOMIC DNA]</scope>
    <source>
        <strain evidence="3">KCTC 23701</strain>
    </source>
</reference>
<evidence type="ECO:0000313" key="3">
    <source>
        <dbReference type="Proteomes" id="UP000604737"/>
    </source>
</evidence>
<keyword evidence="3" id="KW-1185">Reference proteome</keyword>
<keyword evidence="1" id="KW-0732">Signal</keyword>
<gene>
    <name evidence="2" type="ORF">GCM10007350_28750</name>
</gene>
<feature type="signal peptide" evidence="1">
    <location>
        <begin position="1"/>
        <end position="17"/>
    </location>
</feature>
<evidence type="ECO:0000313" key="2">
    <source>
        <dbReference type="EMBL" id="GHD66476.1"/>
    </source>
</evidence>
<feature type="chain" id="PRO_5045669380" description="Adhesin" evidence="1">
    <location>
        <begin position="18"/>
        <end position="106"/>
    </location>
</feature>
<name>A0ABQ3H247_9NEIS</name>
<organism evidence="2 3">
    <name type="scientific">Jeongeupia chitinilytica</name>
    <dbReference type="NCBI Taxonomy" id="1041641"/>
    <lineage>
        <taxon>Bacteria</taxon>
        <taxon>Pseudomonadati</taxon>
        <taxon>Pseudomonadota</taxon>
        <taxon>Betaproteobacteria</taxon>
        <taxon>Neisseriales</taxon>
        <taxon>Chitinibacteraceae</taxon>
        <taxon>Jeongeupia</taxon>
    </lineage>
</organism>
<evidence type="ECO:0008006" key="4">
    <source>
        <dbReference type="Google" id="ProtNLM"/>
    </source>
</evidence>
<comment type="caution">
    <text evidence="2">The sequence shown here is derived from an EMBL/GenBank/DDBJ whole genome shotgun (WGS) entry which is preliminary data.</text>
</comment>